<dbReference type="PANTHER" id="PTHR30432:SF1">
    <property type="entry name" value="DNA-BINDING TRANSCRIPTIONAL DUAL REGULATOR MODE"/>
    <property type="match status" value="1"/>
</dbReference>
<dbReference type="InterPro" id="IPR051815">
    <property type="entry name" value="Molybdate_resp_trans_reg"/>
</dbReference>
<dbReference type="OrthoDB" id="9805928at2"/>
<reference evidence="1 2" key="1">
    <citation type="submission" date="2018-08" db="EMBL/GenBank/DDBJ databases">
        <authorList>
            <person name="Khan S.A."/>
            <person name="Jeon C.O."/>
            <person name="Chun B.H."/>
            <person name="Jeong S.E."/>
        </authorList>
    </citation>
    <scope>NUCLEOTIDE SEQUENCE [LARGE SCALE GENOMIC DNA]</scope>
    <source>
        <strain evidence="1 2">S-16</strain>
    </source>
</reference>
<dbReference type="Proteomes" id="UP000267464">
    <property type="component" value="Unassembled WGS sequence"/>
</dbReference>
<reference evidence="1 2" key="2">
    <citation type="submission" date="2018-12" db="EMBL/GenBank/DDBJ databases">
        <title>Rhizobacter gummiphilus sp. nov., a rubber-degrading bacterium isolated from the soil of a botanical garden in Japan.</title>
        <authorList>
            <person name="Shunsuke S.S."/>
        </authorList>
    </citation>
    <scope>NUCLEOTIDE SEQUENCE [LARGE SCALE GENOMIC DNA]</scope>
    <source>
        <strain evidence="1 2">S-16</strain>
    </source>
</reference>
<gene>
    <name evidence="1" type="ORF">DZC73_15085</name>
</gene>
<dbReference type="InterPro" id="IPR036388">
    <property type="entry name" value="WH-like_DNA-bd_sf"/>
</dbReference>
<keyword evidence="2" id="KW-1185">Reference proteome</keyword>
<protein>
    <submittedName>
        <fullName evidence="1">LysR family transcriptional regulator</fullName>
    </submittedName>
</protein>
<dbReference type="RefSeq" id="WP_124541195.1">
    <property type="nucleotide sequence ID" value="NZ_QUSW01000004.1"/>
</dbReference>
<dbReference type="SUPFAM" id="SSF46785">
    <property type="entry name" value="Winged helix' DNA-binding domain"/>
    <property type="match status" value="1"/>
</dbReference>
<evidence type="ECO:0000313" key="1">
    <source>
        <dbReference type="EMBL" id="RQP23479.1"/>
    </source>
</evidence>
<dbReference type="EMBL" id="QUSW01000004">
    <property type="protein sequence ID" value="RQP23479.1"/>
    <property type="molecule type" value="Genomic_DNA"/>
</dbReference>
<sequence length="126" mass="13557">MARPKSSTSPGSPQLRFRVRVTRGDDIAIGPGKIALLEAIREHGSITVAAQSIGMSYRRAWLLLDEVNRLLRKPATASAQGGQHGGGSVLTPEGEELIALYRQIEDRAQQACAPEIARLLKMVAKG</sequence>
<dbReference type="Gene3D" id="1.10.10.10">
    <property type="entry name" value="Winged helix-like DNA-binding domain superfamily/Winged helix DNA-binding domain"/>
    <property type="match status" value="1"/>
</dbReference>
<dbReference type="PANTHER" id="PTHR30432">
    <property type="entry name" value="TRANSCRIPTIONAL REGULATOR MODE"/>
    <property type="match status" value="1"/>
</dbReference>
<evidence type="ECO:0000313" key="2">
    <source>
        <dbReference type="Proteomes" id="UP000267464"/>
    </source>
</evidence>
<organism evidence="1 2">
    <name type="scientific">Piscinibacter terrae</name>
    <dbReference type="NCBI Taxonomy" id="2496871"/>
    <lineage>
        <taxon>Bacteria</taxon>
        <taxon>Pseudomonadati</taxon>
        <taxon>Pseudomonadota</taxon>
        <taxon>Betaproteobacteria</taxon>
        <taxon>Burkholderiales</taxon>
        <taxon>Sphaerotilaceae</taxon>
        <taxon>Piscinibacter</taxon>
    </lineage>
</organism>
<comment type="caution">
    <text evidence="1">The sequence shown here is derived from an EMBL/GenBank/DDBJ whole genome shotgun (WGS) entry which is preliminary data.</text>
</comment>
<name>A0A3N7JR42_9BURK</name>
<proteinExistence type="predicted"/>
<dbReference type="InterPro" id="IPR036390">
    <property type="entry name" value="WH_DNA-bd_sf"/>
</dbReference>
<dbReference type="AlphaFoldDB" id="A0A3N7JR42"/>
<accession>A0A3N7JR42</accession>